<dbReference type="PANTHER" id="PTHR37994">
    <property type="entry name" value="ARAE_2_N DOMAIN-CONTAINING PROTEIN-RELATED"/>
    <property type="match status" value="1"/>
</dbReference>
<evidence type="ECO:0000256" key="1">
    <source>
        <dbReference type="SAM" id="MobiDB-lite"/>
    </source>
</evidence>
<protein>
    <recommendedName>
        <fullName evidence="5">DUF2421 domain-containing protein</fullName>
    </recommendedName>
</protein>
<accession>A0A2C5YNX1</accession>
<dbReference type="OrthoDB" id="68611at2759"/>
<sequence length="414" mass="45326">MVSIVSMAVVAFAAASGSTPAYEVFYKRLVAFLIGGSVAMVVEVVVTPVRARDCLVKALSDSLDHIQKMQRAMYVGIDGPERPDLQSQALLNRFTHARDGAQDGLNAAETFLPDCLNEPRLKGSFKPLAPIYQEIVYVLQQIVDRMDGVVQLRGAYGSTVLEGLHSQVFAYRRNVAASSALILFSISGALVTRLPLPQFIPSARIAQLRLINHVRGLVMAEHKGKQRANAAREQQADSLYALDEETADMITERKFLSWNATTAGQMEIIEYLEELVELVKLLVGVNAFRSGMLERPRYGEYARRVDDAQDSWGAQGRAGDEESRRSRSQVIGGGKQSSAGGDATSEPLRTRATMGPEISRRRTWADTGAAVDAESEDEDQGIPRSLQRVGTRLREDSTVVRRRATYTSHGAGAA</sequence>
<keyword evidence="2" id="KW-1133">Transmembrane helix</keyword>
<dbReference type="Proteomes" id="UP000224854">
    <property type="component" value="Unassembled WGS sequence"/>
</dbReference>
<comment type="caution">
    <text evidence="3">The sequence shown here is derived from an EMBL/GenBank/DDBJ whole genome shotgun (WGS) entry which is preliminary data.</text>
</comment>
<proteinExistence type="predicted"/>
<keyword evidence="2" id="KW-0472">Membrane</keyword>
<evidence type="ECO:0000256" key="2">
    <source>
        <dbReference type="SAM" id="Phobius"/>
    </source>
</evidence>
<gene>
    <name evidence="3" type="ORF">CDD82_7919</name>
</gene>
<keyword evidence="2" id="KW-0812">Transmembrane</keyword>
<evidence type="ECO:0000313" key="4">
    <source>
        <dbReference type="Proteomes" id="UP000224854"/>
    </source>
</evidence>
<feature type="region of interest" description="Disordered" evidence="1">
    <location>
        <begin position="310"/>
        <end position="395"/>
    </location>
</feature>
<evidence type="ECO:0000313" key="3">
    <source>
        <dbReference type="EMBL" id="PHH69210.1"/>
    </source>
</evidence>
<evidence type="ECO:0008006" key="5">
    <source>
        <dbReference type="Google" id="ProtNLM"/>
    </source>
</evidence>
<organism evidence="3 4">
    <name type="scientific">Ophiocordyceps australis</name>
    <dbReference type="NCBI Taxonomy" id="1399860"/>
    <lineage>
        <taxon>Eukaryota</taxon>
        <taxon>Fungi</taxon>
        <taxon>Dikarya</taxon>
        <taxon>Ascomycota</taxon>
        <taxon>Pezizomycotina</taxon>
        <taxon>Sordariomycetes</taxon>
        <taxon>Hypocreomycetidae</taxon>
        <taxon>Hypocreales</taxon>
        <taxon>Ophiocordycipitaceae</taxon>
        <taxon>Ophiocordyceps</taxon>
    </lineage>
</organism>
<name>A0A2C5YNX1_9HYPO</name>
<dbReference type="PANTHER" id="PTHR37994:SF4">
    <property type="entry name" value="ER TRANSPORTER 6TM N-TERMINAL DOMAIN-CONTAINING PROTEIN-RELATED"/>
    <property type="match status" value="1"/>
</dbReference>
<feature type="transmembrane region" description="Helical" evidence="2">
    <location>
        <begin position="30"/>
        <end position="49"/>
    </location>
</feature>
<dbReference type="AlphaFoldDB" id="A0A2C5YNX1"/>
<dbReference type="EMBL" id="NJEU01000978">
    <property type="protein sequence ID" value="PHH69210.1"/>
    <property type="molecule type" value="Genomic_DNA"/>
</dbReference>
<reference evidence="3 4" key="1">
    <citation type="submission" date="2017-06" db="EMBL/GenBank/DDBJ databases">
        <title>Ant-infecting Ophiocordyceps genomes reveal a high diversity of potential behavioral manipulation genes and a possible major role for enterotoxins.</title>
        <authorList>
            <person name="De Bekker C."/>
            <person name="Evans H.C."/>
            <person name="Brachmann A."/>
            <person name="Hughes D.P."/>
        </authorList>
    </citation>
    <scope>NUCLEOTIDE SEQUENCE [LARGE SCALE GENOMIC DNA]</scope>
    <source>
        <strain evidence="3 4">1348a</strain>
    </source>
</reference>
<keyword evidence="4" id="KW-1185">Reference proteome</keyword>